<organism evidence="5 6">
    <name type="scientific">Rhodoferax saidenbachensis</name>
    <dbReference type="NCBI Taxonomy" id="1484693"/>
    <lineage>
        <taxon>Bacteria</taxon>
        <taxon>Pseudomonadati</taxon>
        <taxon>Pseudomonadota</taxon>
        <taxon>Betaproteobacteria</taxon>
        <taxon>Burkholderiales</taxon>
        <taxon>Comamonadaceae</taxon>
        <taxon>Rhodoferax</taxon>
    </lineage>
</organism>
<dbReference type="GO" id="GO:0003677">
    <property type="term" value="F:DNA binding"/>
    <property type="evidence" value="ECO:0007669"/>
    <property type="project" value="UniProtKB-KW"/>
</dbReference>
<evidence type="ECO:0000256" key="2">
    <source>
        <dbReference type="ARBA" id="ARBA00023125"/>
    </source>
</evidence>
<dbReference type="KEGG" id="rsb:RS694_15345"/>
<feature type="domain" description="HTH gntR-type" evidence="4">
    <location>
        <begin position="11"/>
        <end position="79"/>
    </location>
</feature>
<dbReference type="Pfam" id="PF00392">
    <property type="entry name" value="GntR"/>
    <property type="match status" value="1"/>
</dbReference>
<dbReference type="Gene3D" id="1.10.10.10">
    <property type="entry name" value="Winged helix-like DNA-binding domain superfamily/Winged helix DNA-binding domain"/>
    <property type="match status" value="1"/>
</dbReference>
<name>A0A1P8KCM9_9BURK</name>
<evidence type="ECO:0000256" key="3">
    <source>
        <dbReference type="ARBA" id="ARBA00023163"/>
    </source>
</evidence>
<keyword evidence="2" id="KW-0238">DNA-binding</keyword>
<dbReference type="GO" id="GO:0003700">
    <property type="term" value="F:DNA-binding transcription factor activity"/>
    <property type="evidence" value="ECO:0007669"/>
    <property type="project" value="InterPro"/>
</dbReference>
<dbReference type="PRINTS" id="PR00035">
    <property type="entry name" value="HTHGNTR"/>
</dbReference>
<dbReference type="PANTHER" id="PTHR43537">
    <property type="entry name" value="TRANSCRIPTIONAL REGULATOR, GNTR FAMILY"/>
    <property type="match status" value="1"/>
</dbReference>
<proteinExistence type="predicted"/>
<dbReference type="SUPFAM" id="SSF48008">
    <property type="entry name" value="GntR ligand-binding domain-like"/>
    <property type="match status" value="1"/>
</dbReference>
<evidence type="ECO:0000256" key="1">
    <source>
        <dbReference type="ARBA" id="ARBA00023015"/>
    </source>
</evidence>
<dbReference type="STRING" id="1484693.RS694_15345"/>
<keyword evidence="1" id="KW-0805">Transcription regulation</keyword>
<dbReference type="InterPro" id="IPR011711">
    <property type="entry name" value="GntR_C"/>
</dbReference>
<dbReference type="PANTHER" id="PTHR43537:SF5">
    <property type="entry name" value="UXU OPERON TRANSCRIPTIONAL REGULATOR"/>
    <property type="match status" value="1"/>
</dbReference>
<dbReference type="InterPro" id="IPR036390">
    <property type="entry name" value="WH_DNA-bd_sf"/>
</dbReference>
<evidence type="ECO:0000313" key="5">
    <source>
        <dbReference type="EMBL" id="APW43774.1"/>
    </source>
</evidence>
<gene>
    <name evidence="5" type="ORF">RS694_15345</name>
</gene>
<protein>
    <submittedName>
        <fullName evidence="5">GntR family transcriptional regulator</fullName>
    </submittedName>
</protein>
<dbReference type="SUPFAM" id="SSF46785">
    <property type="entry name" value="Winged helix' DNA-binding domain"/>
    <property type="match status" value="1"/>
</dbReference>
<dbReference type="eggNOG" id="COG2186">
    <property type="taxonomic scope" value="Bacteria"/>
</dbReference>
<dbReference type="SMART" id="SM00345">
    <property type="entry name" value="HTH_GNTR"/>
    <property type="match status" value="1"/>
</dbReference>
<reference evidence="5 6" key="1">
    <citation type="submission" date="2017-01" db="EMBL/GenBank/DDBJ databases">
        <authorList>
            <person name="Mah S.A."/>
            <person name="Swanson W.J."/>
            <person name="Moy G.W."/>
            <person name="Vacquier V.D."/>
        </authorList>
    </citation>
    <scope>NUCLEOTIDE SEQUENCE [LARGE SCALE GENOMIC DNA]</scope>
    <source>
        <strain evidence="5 6">DSM 22694</strain>
    </source>
</reference>
<dbReference type="RefSeq" id="WP_029707106.1">
    <property type="nucleotide sequence ID" value="NZ_CP019239.1"/>
</dbReference>
<dbReference type="InterPro" id="IPR036388">
    <property type="entry name" value="WH-like_DNA-bd_sf"/>
</dbReference>
<dbReference type="SMART" id="SM00895">
    <property type="entry name" value="FCD"/>
    <property type="match status" value="1"/>
</dbReference>
<dbReference type="PROSITE" id="PS50949">
    <property type="entry name" value="HTH_GNTR"/>
    <property type="match status" value="1"/>
</dbReference>
<keyword evidence="3" id="KW-0804">Transcription</keyword>
<dbReference type="InterPro" id="IPR008920">
    <property type="entry name" value="TF_FadR/GntR_C"/>
</dbReference>
<dbReference type="Proteomes" id="UP000186110">
    <property type="component" value="Chromosome"/>
</dbReference>
<evidence type="ECO:0000259" key="4">
    <source>
        <dbReference type="PROSITE" id="PS50949"/>
    </source>
</evidence>
<dbReference type="AlphaFoldDB" id="A0A1P8KCM9"/>
<dbReference type="InterPro" id="IPR000524">
    <property type="entry name" value="Tscrpt_reg_HTH_GntR"/>
</dbReference>
<dbReference type="EMBL" id="CP019239">
    <property type="protein sequence ID" value="APW43774.1"/>
    <property type="molecule type" value="Genomic_DNA"/>
</dbReference>
<dbReference type="Pfam" id="PF07729">
    <property type="entry name" value="FCD"/>
    <property type="match status" value="1"/>
</dbReference>
<evidence type="ECO:0000313" key="6">
    <source>
        <dbReference type="Proteomes" id="UP000186110"/>
    </source>
</evidence>
<dbReference type="Gene3D" id="1.20.120.530">
    <property type="entry name" value="GntR ligand-binding domain-like"/>
    <property type="match status" value="1"/>
</dbReference>
<dbReference type="CDD" id="cd07377">
    <property type="entry name" value="WHTH_GntR"/>
    <property type="match status" value="1"/>
</dbReference>
<sequence>MLDQLKQVDNRRLYQQIADQIRTFIDKGNYTAGARLPPERDLAQQLGVSRPSVREALIALEIEGSVEVRMGAGVYVCNAAQRKPQALATMGESPIELMQARAAIEGTVVMLACAKATPKALQGLRQILDNMLAAMAQNRSPLVFDRQFHQAMAAMTGNSVLERLVGELFDERHSPIATRLSAHSESSQTWATALQEHEAILRALENRDVLAAQTALRMHLQASEQRWVENNRREWS</sequence>
<keyword evidence="6" id="KW-1185">Reference proteome</keyword>
<accession>A0A1P8KCM9</accession>